<name>A0A1Q8I1F4_9ACTO</name>
<reference evidence="2 3" key="1">
    <citation type="submission" date="2016-12" db="EMBL/GenBank/DDBJ databases">
        <title>Genomic comparison of strains in the 'Actinomyces naeslundii' group.</title>
        <authorList>
            <person name="Mughal S.R."/>
            <person name="Do T."/>
            <person name="Gilbert S.C."/>
            <person name="Witherden E.A."/>
            <person name="Didelot X."/>
            <person name="Beighton D."/>
        </authorList>
    </citation>
    <scope>NUCLEOTIDE SEQUENCE [LARGE SCALE GENOMIC DNA]</scope>
    <source>
        <strain evidence="2 3">S64C</strain>
    </source>
</reference>
<comment type="caution">
    <text evidence="2">The sequence shown here is derived from an EMBL/GenBank/DDBJ whole genome shotgun (WGS) entry which is preliminary data.</text>
</comment>
<dbReference type="AlphaFoldDB" id="A0A1Q8I1F4"/>
<proteinExistence type="predicted"/>
<dbReference type="EMBL" id="MSGO01000025">
    <property type="protein sequence ID" value="OLL14933.1"/>
    <property type="molecule type" value="Genomic_DNA"/>
</dbReference>
<feature type="region of interest" description="Disordered" evidence="1">
    <location>
        <begin position="132"/>
        <end position="155"/>
    </location>
</feature>
<accession>A0A1Q8I1F4</accession>
<evidence type="ECO:0000313" key="2">
    <source>
        <dbReference type="EMBL" id="OLL14933.1"/>
    </source>
</evidence>
<dbReference type="Proteomes" id="UP000185736">
    <property type="component" value="Unassembled WGS sequence"/>
</dbReference>
<evidence type="ECO:0000313" key="3">
    <source>
        <dbReference type="Proteomes" id="UP000185736"/>
    </source>
</evidence>
<organism evidence="2 3">
    <name type="scientific">Actinomyces oris</name>
    <dbReference type="NCBI Taxonomy" id="544580"/>
    <lineage>
        <taxon>Bacteria</taxon>
        <taxon>Bacillati</taxon>
        <taxon>Actinomycetota</taxon>
        <taxon>Actinomycetes</taxon>
        <taxon>Actinomycetales</taxon>
        <taxon>Actinomycetaceae</taxon>
        <taxon>Actinomyces</taxon>
    </lineage>
</organism>
<sequence>MTGTGPQCACDPPQRLVNLTPHDVVLDLVAGKRLRIPSSGVVPRLVLSGDRLETLHVVDPSRPEDSPTATHAVPLVVGTVLHGVDPPLPAPRPGTVYITSRTLAEHFAERADLVWPDDLVRDAQGRVIAARRLASHGEAPHTTSSRVGGRPDESD</sequence>
<gene>
    <name evidence="2" type="ORF">BKH32_05860</name>
</gene>
<protein>
    <submittedName>
        <fullName evidence="2">Uncharacterized protein</fullName>
    </submittedName>
</protein>
<evidence type="ECO:0000256" key="1">
    <source>
        <dbReference type="SAM" id="MobiDB-lite"/>
    </source>
</evidence>
<dbReference type="RefSeq" id="WP_075249072.1">
    <property type="nucleotide sequence ID" value="NZ_MSGO01000025.1"/>
</dbReference>